<keyword evidence="9" id="KW-0811">Translocation</keyword>
<evidence type="ECO:0000256" key="2">
    <source>
        <dbReference type="ARBA" id="ARBA00010604"/>
    </source>
</evidence>
<evidence type="ECO:0000256" key="3">
    <source>
        <dbReference type="ARBA" id="ARBA00021257"/>
    </source>
</evidence>
<dbReference type="PANTHER" id="PTHR12443:SF9">
    <property type="entry name" value="TRANSLOCATION PROTEIN SEC62"/>
    <property type="match status" value="1"/>
</dbReference>
<keyword evidence="14" id="KW-1185">Reference proteome</keyword>
<keyword evidence="5 12" id="KW-0812">Transmembrane</keyword>
<protein>
    <recommendedName>
        <fullName evidence="3">Translocation protein SEC62</fullName>
    </recommendedName>
</protein>
<evidence type="ECO:0000256" key="4">
    <source>
        <dbReference type="ARBA" id="ARBA00022448"/>
    </source>
</evidence>
<evidence type="ECO:0000256" key="5">
    <source>
        <dbReference type="ARBA" id="ARBA00022692"/>
    </source>
</evidence>
<evidence type="ECO:0000256" key="1">
    <source>
        <dbReference type="ARBA" id="ARBA00004477"/>
    </source>
</evidence>
<keyword evidence="8 12" id="KW-1133">Transmembrane helix</keyword>
<feature type="compositionally biased region" description="Polar residues" evidence="11">
    <location>
        <begin position="16"/>
        <end position="29"/>
    </location>
</feature>
<evidence type="ECO:0000256" key="12">
    <source>
        <dbReference type="SAM" id="Phobius"/>
    </source>
</evidence>
<gene>
    <name evidence="13" type="ORF">L1049_018822</name>
</gene>
<keyword evidence="10 12" id="KW-0472">Membrane</keyword>
<dbReference type="GO" id="GO:0031204">
    <property type="term" value="P:post-translational protein targeting to membrane, translocation"/>
    <property type="evidence" value="ECO:0007669"/>
    <property type="project" value="TreeGrafter"/>
</dbReference>
<dbReference type="EMBL" id="JBBPBK010000012">
    <property type="protein sequence ID" value="KAK9274008.1"/>
    <property type="molecule type" value="Genomic_DNA"/>
</dbReference>
<feature type="transmembrane region" description="Helical" evidence="12">
    <location>
        <begin position="162"/>
        <end position="181"/>
    </location>
</feature>
<feature type="region of interest" description="Disordered" evidence="11">
    <location>
        <begin position="1"/>
        <end position="35"/>
    </location>
</feature>
<feature type="compositionally biased region" description="Acidic residues" evidence="11">
    <location>
        <begin position="331"/>
        <end position="344"/>
    </location>
</feature>
<evidence type="ECO:0000256" key="11">
    <source>
        <dbReference type="SAM" id="MobiDB-lite"/>
    </source>
</evidence>
<evidence type="ECO:0000313" key="13">
    <source>
        <dbReference type="EMBL" id="KAK9274008.1"/>
    </source>
</evidence>
<feature type="compositionally biased region" description="Polar residues" evidence="11">
    <location>
        <begin position="311"/>
        <end position="325"/>
    </location>
</feature>
<evidence type="ECO:0000256" key="8">
    <source>
        <dbReference type="ARBA" id="ARBA00022989"/>
    </source>
</evidence>
<comment type="similarity">
    <text evidence="2">Belongs to the SEC62 family.</text>
</comment>
<dbReference type="Pfam" id="PF03839">
    <property type="entry name" value="Sec62"/>
    <property type="match status" value="1"/>
</dbReference>
<evidence type="ECO:0000256" key="9">
    <source>
        <dbReference type="ARBA" id="ARBA00023010"/>
    </source>
</evidence>
<dbReference type="InterPro" id="IPR004728">
    <property type="entry name" value="Sec62"/>
</dbReference>
<keyword evidence="7" id="KW-0653">Protein transport</keyword>
<dbReference type="PANTHER" id="PTHR12443">
    <property type="entry name" value="TRANSLOCATION PROTEIN SEC62"/>
    <property type="match status" value="1"/>
</dbReference>
<reference evidence="13 14" key="1">
    <citation type="journal article" date="2024" name="Plant J.">
        <title>Genome sequences and population genomics reveal climatic adaptation and genomic divergence between two closely related sweetgum species.</title>
        <authorList>
            <person name="Xu W.Q."/>
            <person name="Ren C.Q."/>
            <person name="Zhang X.Y."/>
            <person name="Comes H.P."/>
            <person name="Liu X.H."/>
            <person name="Li Y.G."/>
            <person name="Kettle C.J."/>
            <person name="Jalonen R."/>
            <person name="Gaisberger H."/>
            <person name="Ma Y.Z."/>
            <person name="Qiu Y.X."/>
        </authorList>
    </citation>
    <scope>NUCLEOTIDE SEQUENCE [LARGE SCALE GENOMIC DNA]</scope>
    <source>
        <strain evidence="13">Hangzhou</strain>
    </source>
</reference>
<organism evidence="13 14">
    <name type="scientific">Liquidambar formosana</name>
    <name type="common">Formosan gum</name>
    <dbReference type="NCBI Taxonomy" id="63359"/>
    <lineage>
        <taxon>Eukaryota</taxon>
        <taxon>Viridiplantae</taxon>
        <taxon>Streptophyta</taxon>
        <taxon>Embryophyta</taxon>
        <taxon>Tracheophyta</taxon>
        <taxon>Spermatophyta</taxon>
        <taxon>Magnoliopsida</taxon>
        <taxon>eudicotyledons</taxon>
        <taxon>Gunneridae</taxon>
        <taxon>Pentapetalae</taxon>
        <taxon>Saxifragales</taxon>
        <taxon>Altingiaceae</taxon>
        <taxon>Liquidambar</taxon>
    </lineage>
</organism>
<dbReference type="GO" id="GO:0005789">
    <property type="term" value="C:endoplasmic reticulum membrane"/>
    <property type="evidence" value="ECO:0007669"/>
    <property type="project" value="UniProtKB-SubCell"/>
</dbReference>
<accession>A0AAP0RAN9</accession>
<feature type="transmembrane region" description="Helical" evidence="12">
    <location>
        <begin position="187"/>
        <end position="217"/>
    </location>
</feature>
<comment type="caution">
    <text evidence="13">The sequence shown here is derived from an EMBL/GenBank/DDBJ whole genome shotgun (WGS) entry which is preliminary data.</text>
</comment>
<dbReference type="AlphaFoldDB" id="A0AAP0RAN9"/>
<keyword evidence="6" id="KW-0256">Endoplasmic reticulum</keyword>
<evidence type="ECO:0000313" key="14">
    <source>
        <dbReference type="Proteomes" id="UP001415857"/>
    </source>
</evidence>
<comment type="subcellular location">
    <subcellularLocation>
        <location evidence="1">Endoplasmic reticulum membrane</location>
        <topology evidence="1">Multi-pass membrane protein</topology>
    </subcellularLocation>
</comment>
<evidence type="ECO:0000256" key="10">
    <source>
        <dbReference type="ARBA" id="ARBA00023136"/>
    </source>
</evidence>
<name>A0AAP0RAN9_LIQFO</name>
<sequence>MKKSGAEKKRVRRSSGAIQNGNRDSNSDTPPRKQAAKKDVFQLFAEKVRDHKDLVSRWAVLQETRVEYFRGKDFVSFLKNHQELKEILESDRNLEIEDIGNTLLRKNLLVRCDRVVKTFRPGKKKLSTWPAHLEIFPDQVFSENDAFFAWTFVKRRPLWQTLLSFFWPVLTLAICLFPVYPHRCKLLILYSCAGVLLLILCLLTVRATIFGAIWILFGKRVWFFPNILAEEATLRELFRFWPKKDEEERPKWTARLFFSVVAVLVILLLRHHAPDEAARARYQKRVSNIIDDVLEWSPRLALSGMMEKQPTVVNATGPTNNYTDGTKTDPEEASSPDGTDGEIIEEQHEVEEVIGNVEDADHHQQQHHDEM</sequence>
<evidence type="ECO:0000256" key="6">
    <source>
        <dbReference type="ARBA" id="ARBA00022824"/>
    </source>
</evidence>
<feature type="region of interest" description="Disordered" evidence="11">
    <location>
        <begin position="311"/>
        <end position="371"/>
    </location>
</feature>
<feature type="transmembrane region" description="Helical" evidence="12">
    <location>
        <begin position="252"/>
        <end position="269"/>
    </location>
</feature>
<keyword evidence="4" id="KW-0813">Transport</keyword>
<evidence type="ECO:0000256" key="7">
    <source>
        <dbReference type="ARBA" id="ARBA00022927"/>
    </source>
</evidence>
<feature type="compositionally biased region" description="Basic and acidic residues" evidence="11">
    <location>
        <begin position="359"/>
        <end position="371"/>
    </location>
</feature>
<proteinExistence type="inferred from homology"/>
<dbReference type="Proteomes" id="UP001415857">
    <property type="component" value="Unassembled WGS sequence"/>
</dbReference>